<name>A0AAN8XDY3_HALRR</name>
<proteinExistence type="predicted"/>
<reference evidence="1 2" key="1">
    <citation type="submission" date="2023-11" db="EMBL/GenBank/DDBJ databases">
        <title>Halocaridina rubra genome assembly.</title>
        <authorList>
            <person name="Smith C."/>
        </authorList>
    </citation>
    <scope>NUCLEOTIDE SEQUENCE [LARGE SCALE GENOMIC DNA]</scope>
    <source>
        <strain evidence="1">EP-1</strain>
        <tissue evidence="1">Whole</tissue>
    </source>
</reference>
<gene>
    <name evidence="1" type="ORF">SK128_027047</name>
</gene>
<keyword evidence="2" id="KW-1185">Reference proteome</keyword>
<dbReference type="Proteomes" id="UP001381693">
    <property type="component" value="Unassembled WGS sequence"/>
</dbReference>
<dbReference type="EMBL" id="JAXCGZ010004016">
    <property type="protein sequence ID" value="KAK7082452.1"/>
    <property type="molecule type" value="Genomic_DNA"/>
</dbReference>
<evidence type="ECO:0000313" key="1">
    <source>
        <dbReference type="EMBL" id="KAK7082452.1"/>
    </source>
</evidence>
<accession>A0AAN8XDY3</accession>
<organism evidence="1 2">
    <name type="scientific">Halocaridina rubra</name>
    <name type="common">Hawaiian red shrimp</name>
    <dbReference type="NCBI Taxonomy" id="373956"/>
    <lineage>
        <taxon>Eukaryota</taxon>
        <taxon>Metazoa</taxon>
        <taxon>Ecdysozoa</taxon>
        <taxon>Arthropoda</taxon>
        <taxon>Crustacea</taxon>
        <taxon>Multicrustacea</taxon>
        <taxon>Malacostraca</taxon>
        <taxon>Eumalacostraca</taxon>
        <taxon>Eucarida</taxon>
        <taxon>Decapoda</taxon>
        <taxon>Pleocyemata</taxon>
        <taxon>Caridea</taxon>
        <taxon>Atyoidea</taxon>
        <taxon>Atyidae</taxon>
        <taxon>Halocaridina</taxon>
    </lineage>
</organism>
<comment type="caution">
    <text evidence="1">The sequence shown here is derived from an EMBL/GenBank/DDBJ whole genome shotgun (WGS) entry which is preliminary data.</text>
</comment>
<sequence length="154" mass="16627">MKDDGRRSASYDFVQSPYMTSATHPHTTAHSHPHLQKTETAMWSTAPEYSQIPPEVLERSTPLSHHSYMTSAATAAAWSSATPSGYDTILHTASGETYRRIEPGALVPESQTVHIDRRASLKVLRQGDSLKISGGFVPPGGGGANVCAQVVFSY</sequence>
<evidence type="ECO:0000313" key="2">
    <source>
        <dbReference type="Proteomes" id="UP001381693"/>
    </source>
</evidence>
<dbReference type="AlphaFoldDB" id="A0AAN8XDY3"/>
<protein>
    <submittedName>
        <fullName evidence="1">Uncharacterized protein</fullName>
    </submittedName>
</protein>